<accession>A0A0M3IV42</accession>
<feature type="compositionally biased region" description="Gly residues" evidence="1">
    <location>
        <begin position="45"/>
        <end position="84"/>
    </location>
</feature>
<feature type="region of interest" description="Disordered" evidence="1">
    <location>
        <begin position="45"/>
        <end position="85"/>
    </location>
</feature>
<sequence length="94" mass="9332">MKGQCCKELPAAEARRKMRHFTLFPSVHGFYHECFAGRGGGGFGGGGDRGGRGGGGFGGGGDRGGFGGSAGRGGHGGGGGGFKGGDCIWKQTCY</sequence>
<organism evidence="2 3">
    <name type="scientific">Ascaris lumbricoides</name>
    <name type="common">Giant roundworm</name>
    <dbReference type="NCBI Taxonomy" id="6252"/>
    <lineage>
        <taxon>Eukaryota</taxon>
        <taxon>Metazoa</taxon>
        <taxon>Ecdysozoa</taxon>
        <taxon>Nematoda</taxon>
        <taxon>Chromadorea</taxon>
        <taxon>Rhabditida</taxon>
        <taxon>Spirurina</taxon>
        <taxon>Ascaridomorpha</taxon>
        <taxon>Ascaridoidea</taxon>
        <taxon>Ascarididae</taxon>
        <taxon>Ascaris</taxon>
    </lineage>
</organism>
<reference evidence="3" key="1">
    <citation type="submission" date="2017-02" db="UniProtKB">
        <authorList>
            <consortium name="WormBaseParasite"/>
        </authorList>
    </citation>
    <scope>IDENTIFICATION</scope>
</reference>
<keyword evidence="2" id="KW-1185">Reference proteome</keyword>
<dbReference type="AlphaFoldDB" id="A0A0M3IV42"/>
<protein>
    <submittedName>
        <fullName evidence="3">Uncharacterized protein</fullName>
    </submittedName>
</protein>
<name>A0A0M3IV42_ASCLU</name>
<dbReference type="Proteomes" id="UP000036681">
    <property type="component" value="Unplaced"/>
</dbReference>
<dbReference type="WBParaSite" id="ALUE_0002262001-mRNA-1">
    <property type="protein sequence ID" value="ALUE_0002262001-mRNA-1"/>
    <property type="gene ID" value="ALUE_0002262001"/>
</dbReference>
<proteinExistence type="predicted"/>
<evidence type="ECO:0000256" key="1">
    <source>
        <dbReference type="SAM" id="MobiDB-lite"/>
    </source>
</evidence>
<evidence type="ECO:0000313" key="3">
    <source>
        <dbReference type="WBParaSite" id="ALUE_0002262001-mRNA-1"/>
    </source>
</evidence>
<evidence type="ECO:0000313" key="2">
    <source>
        <dbReference type="Proteomes" id="UP000036681"/>
    </source>
</evidence>